<gene>
    <name evidence="9" type="ORF">JCM17846_29040</name>
</gene>
<dbReference type="GO" id="GO:0055085">
    <property type="term" value="P:transmembrane transport"/>
    <property type="evidence" value="ECO:0007669"/>
    <property type="project" value="InterPro"/>
</dbReference>
<feature type="domain" description="Citrate transporter-like" evidence="8">
    <location>
        <begin position="21"/>
        <end position="156"/>
    </location>
</feature>
<sequence>MIAASPSIEMWITFGIIAFGMVLYALDRIAMEITSLAIIVALLLTFQIFPVLDPQTGESLSTVRSLVAGFADPALIAILSLLVMGQALVVSGALDEPMRRLVGPATNSPKLILFSVLGIVLLFSGFLNNTPIVAIFIPILNSLAGKMSMNPSRVMIRCLMPPFWGGISP</sequence>
<keyword evidence="6 7" id="KW-0472">Membrane</keyword>
<accession>A0A5A7NAF9</accession>
<dbReference type="Pfam" id="PF03600">
    <property type="entry name" value="CitMHS"/>
    <property type="match status" value="1"/>
</dbReference>
<comment type="caution">
    <text evidence="9">The sequence shown here is derived from an EMBL/GenBank/DDBJ whole genome shotgun (WGS) entry which is preliminary data.</text>
</comment>
<dbReference type="GO" id="GO:0005886">
    <property type="term" value="C:plasma membrane"/>
    <property type="evidence" value="ECO:0007669"/>
    <property type="project" value="TreeGrafter"/>
</dbReference>
<dbReference type="InterPro" id="IPR004680">
    <property type="entry name" value="Cit_transptr-like_dom"/>
</dbReference>
<evidence type="ECO:0000256" key="5">
    <source>
        <dbReference type="ARBA" id="ARBA00022989"/>
    </source>
</evidence>
<proteinExistence type="predicted"/>
<feature type="transmembrane region" description="Helical" evidence="7">
    <location>
        <begin position="70"/>
        <end position="90"/>
    </location>
</feature>
<evidence type="ECO:0000313" key="9">
    <source>
        <dbReference type="EMBL" id="GER05222.1"/>
    </source>
</evidence>
<dbReference type="PANTHER" id="PTHR43652">
    <property type="entry name" value="BASIC AMINO ACID ANTIPORTER YFCC-RELATED"/>
    <property type="match status" value="1"/>
</dbReference>
<keyword evidence="4" id="KW-0677">Repeat</keyword>
<keyword evidence="5 7" id="KW-1133">Transmembrane helix</keyword>
<protein>
    <recommendedName>
        <fullName evidence="8">Citrate transporter-like domain-containing protein</fullName>
    </recommendedName>
</protein>
<feature type="transmembrane region" description="Helical" evidence="7">
    <location>
        <begin position="33"/>
        <end position="50"/>
    </location>
</feature>
<keyword evidence="10" id="KW-1185">Reference proteome</keyword>
<feature type="transmembrane region" description="Helical" evidence="7">
    <location>
        <begin position="111"/>
        <end position="140"/>
    </location>
</feature>
<evidence type="ECO:0000259" key="8">
    <source>
        <dbReference type="Pfam" id="PF03600"/>
    </source>
</evidence>
<evidence type="ECO:0000313" key="10">
    <source>
        <dbReference type="Proteomes" id="UP000324996"/>
    </source>
</evidence>
<dbReference type="InterPro" id="IPR051679">
    <property type="entry name" value="DASS-Related_Transporters"/>
</dbReference>
<reference evidence="9 10" key="1">
    <citation type="submission" date="2019-09" db="EMBL/GenBank/DDBJ databases">
        <title>NBRP : Genome information of microbial organism related human and environment.</title>
        <authorList>
            <person name="Hattori M."/>
            <person name="Oshima K."/>
            <person name="Inaba H."/>
            <person name="Suda W."/>
            <person name="Sakamoto M."/>
            <person name="Iino T."/>
            <person name="Kitahara M."/>
            <person name="Oshida Y."/>
            <person name="Iida T."/>
            <person name="Kudo T."/>
            <person name="Itoh T."/>
            <person name="Ohkuma M."/>
        </authorList>
    </citation>
    <scope>NUCLEOTIDE SEQUENCE [LARGE SCALE GENOMIC DNA]</scope>
    <source>
        <strain evidence="9 10">Q-1</strain>
    </source>
</reference>
<dbReference type="AlphaFoldDB" id="A0A5A7NAF9"/>
<dbReference type="Proteomes" id="UP000324996">
    <property type="component" value="Unassembled WGS sequence"/>
</dbReference>
<name>A0A5A7NAF9_9PROT</name>
<feature type="transmembrane region" description="Helical" evidence="7">
    <location>
        <begin position="6"/>
        <end position="26"/>
    </location>
</feature>
<comment type="subcellular location">
    <subcellularLocation>
        <location evidence="1">Membrane</location>
        <topology evidence="1">Multi-pass membrane protein</topology>
    </subcellularLocation>
</comment>
<evidence type="ECO:0000256" key="3">
    <source>
        <dbReference type="ARBA" id="ARBA00022692"/>
    </source>
</evidence>
<evidence type="ECO:0000256" key="4">
    <source>
        <dbReference type="ARBA" id="ARBA00022737"/>
    </source>
</evidence>
<evidence type="ECO:0000256" key="6">
    <source>
        <dbReference type="ARBA" id="ARBA00023136"/>
    </source>
</evidence>
<evidence type="ECO:0000256" key="1">
    <source>
        <dbReference type="ARBA" id="ARBA00004141"/>
    </source>
</evidence>
<organism evidence="9 10">
    <name type="scientific">Iodidimonas nitroreducens</name>
    <dbReference type="NCBI Taxonomy" id="1236968"/>
    <lineage>
        <taxon>Bacteria</taxon>
        <taxon>Pseudomonadati</taxon>
        <taxon>Pseudomonadota</taxon>
        <taxon>Alphaproteobacteria</taxon>
        <taxon>Iodidimonadales</taxon>
        <taxon>Iodidimonadaceae</taxon>
        <taxon>Iodidimonas</taxon>
    </lineage>
</organism>
<dbReference type="PANTHER" id="PTHR43652:SF2">
    <property type="entry name" value="BASIC AMINO ACID ANTIPORTER YFCC-RELATED"/>
    <property type="match status" value="1"/>
</dbReference>
<evidence type="ECO:0000256" key="7">
    <source>
        <dbReference type="SAM" id="Phobius"/>
    </source>
</evidence>
<evidence type="ECO:0000256" key="2">
    <source>
        <dbReference type="ARBA" id="ARBA00022448"/>
    </source>
</evidence>
<dbReference type="EMBL" id="BKCN01000020">
    <property type="protein sequence ID" value="GER05222.1"/>
    <property type="molecule type" value="Genomic_DNA"/>
</dbReference>
<keyword evidence="2" id="KW-0813">Transport</keyword>
<keyword evidence="3 7" id="KW-0812">Transmembrane</keyword>